<feature type="compositionally biased region" description="Basic residues" evidence="5">
    <location>
        <begin position="766"/>
        <end position="779"/>
    </location>
</feature>
<dbReference type="RefSeq" id="XP_044562989.1">
    <property type="nucleotide sequence ID" value="XM_044706024.1"/>
</dbReference>
<keyword evidence="1" id="KW-0805">Transcription regulation</keyword>
<dbReference type="GO" id="GO:0003677">
    <property type="term" value="F:DNA binding"/>
    <property type="evidence" value="ECO:0007669"/>
    <property type="project" value="UniProtKB-KW"/>
</dbReference>
<evidence type="ECO:0000256" key="3">
    <source>
        <dbReference type="ARBA" id="ARBA00023163"/>
    </source>
</evidence>
<feature type="region of interest" description="Disordered" evidence="5">
    <location>
        <begin position="340"/>
        <end position="360"/>
    </location>
</feature>
<evidence type="ECO:0000313" key="8">
    <source>
        <dbReference type="EMBL" id="KAF0978276.1"/>
    </source>
</evidence>
<dbReference type="NCBIfam" id="TIGR01557">
    <property type="entry name" value="myb_SHAQKYF"/>
    <property type="match status" value="1"/>
</dbReference>
<keyword evidence="9" id="KW-1185">Reference proteome</keyword>
<feature type="region of interest" description="Disordered" evidence="5">
    <location>
        <begin position="130"/>
        <end position="156"/>
    </location>
</feature>
<dbReference type="InterPro" id="IPR009057">
    <property type="entry name" value="Homeodomain-like_sf"/>
</dbReference>
<comment type="caution">
    <text evidence="8">The sequence shown here is derived from an EMBL/GenBank/DDBJ whole genome shotgun (WGS) entry which is preliminary data.</text>
</comment>
<feature type="compositionally biased region" description="Low complexity" evidence="5">
    <location>
        <begin position="538"/>
        <end position="556"/>
    </location>
</feature>
<dbReference type="OrthoDB" id="118550at2759"/>
<keyword evidence="4" id="KW-0539">Nucleus</keyword>
<feature type="region of interest" description="Disordered" evidence="5">
    <location>
        <begin position="1"/>
        <end position="42"/>
    </location>
</feature>
<feature type="domain" description="Myb-like" evidence="6">
    <location>
        <begin position="707"/>
        <end position="759"/>
    </location>
</feature>
<dbReference type="AlphaFoldDB" id="A0A6A5BSX2"/>
<feature type="compositionally biased region" description="Polar residues" evidence="5">
    <location>
        <begin position="266"/>
        <end position="276"/>
    </location>
</feature>
<evidence type="ECO:0000256" key="2">
    <source>
        <dbReference type="ARBA" id="ARBA00023125"/>
    </source>
</evidence>
<dbReference type="GO" id="GO:0009723">
    <property type="term" value="P:response to ethylene"/>
    <property type="evidence" value="ECO:0007669"/>
    <property type="project" value="TreeGrafter"/>
</dbReference>
<dbReference type="InterPro" id="IPR001005">
    <property type="entry name" value="SANT/Myb"/>
</dbReference>
<keyword evidence="3" id="KW-0804">Transcription</keyword>
<feature type="compositionally biased region" description="Low complexity" evidence="5">
    <location>
        <begin position="408"/>
        <end position="425"/>
    </location>
</feature>
<evidence type="ECO:0000256" key="5">
    <source>
        <dbReference type="SAM" id="MobiDB-lite"/>
    </source>
</evidence>
<feature type="region of interest" description="Disordered" evidence="5">
    <location>
        <begin position="253"/>
        <end position="299"/>
    </location>
</feature>
<dbReference type="Proteomes" id="UP000444721">
    <property type="component" value="Unassembled WGS sequence"/>
</dbReference>
<dbReference type="Pfam" id="PF00249">
    <property type="entry name" value="Myb_DNA-binding"/>
    <property type="match status" value="1"/>
</dbReference>
<feature type="compositionally biased region" description="Polar residues" evidence="5">
    <location>
        <begin position="613"/>
        <end position="625"/>
    </location>
</feature>
<feature type="compositionally biased region" description="Polar residues" evidence="5">
    <location>
        <begin position="1"/>
        <end position="22"/>
    </location>
</feature>
<dbReference type="GO" id="GO:0009739">
    <property type="term" value="P:response to gibberellin"/>
    <property type="evidence" value="ECO:0007669"/>
    <property type="project" value="TreeGrafter"/>
</dbReference>
<dbReference type="InterPro" id="IPR017930">
    <property type="entry name" value="Myb_dom"/>
</dbReference>
<dbReference type="PANTHER" id="PTHR44191:SF45">
    <property type="entry name" value="TRANSCRIPTION FACTOR MYB1R1-LIKE"/>
    <property type="match status" value="1"/>
</dbReference>
<keyword evidence="2" id="KW-0238">DNA-binding</keyword>
<name>A0A6A5BSX2_NAEFO</name>
<accession>A0A6A5BSX2</accession>
<evidence type="ECO:0000256" key="4">
    <source>
        <dbReference type="ARBA" id="ARBA00023242"/>
    </source>
</evidence>
<gene>
    <name evidence="8" type="ORF">FDP41_002791</name>
</gene>
<feature type="domain" description="HTH myb-type" evidence="7">
    <location>
        <begin position="713"/>
        <end position="763"/>
    </location>
</feature>
<dbReference type="PROSITE" id="PS51294">
    <property type="entry name" value="HTH_MYB"/>
    <property type="match status" value="1"/>
</dbReference>
<protein>
    <submittedName>
        <fullName evidence="8">Uncharacterized protein</fullName>
    </submittedName>
</protein>
<feature type="compositionally biased region" description="Basic and acidic residues" evidence="5">
    <location>
        <begin position="633"/>
        <end position="644"/>
    </location>
</feature>
<dbReference type="PROSITE" id="PS50090">
    <property type="entry name" value="MYB_LIKE"/>
    <property type="match status" value="1"/>
</dbReference>
<feature type="region of interest" description="Disordered" evidence="5">
    <location>
        <begin position="750"/>
        <end position="799"/>
    </location>
</feature>
<evidence type="ECO:0000313" key="9">
    <source>
        <dbReference type="Proteomes" id="UP000444721"/>
    </source>
</evidence>
<dbReference type="VEuPathDB" id="AmoebaDB:FDP41_002791"/>
<dbReference type="InterPro" id="IPR052245">
    <property type="entry name" value="Plant_Stress_Dev_TF"/>
</dbReference>
<feature type="compositionally biased region" description="Polar residues" evidence="5">
    <location>
        <begin position="132"/>
        <end position="156"/>
    </location>
</feature>
<reference evidence="8 9" key="1">
    <citation type="journal article" date="2019" name="Sci. Rep.">
        <title>Nanopore sequencing improves the draft genome of the human pathogenic amoeba Naegleria fowleri.</title>
        <authorList>
            <person name="Liechti N."/>
            <person name="Schurch N."/>
            <person name="Bruggmann R."/>
            <person name="Wittwer M."/>
        </authorList>
    </citation>
    <scope>NUCLEOTIDE SEQUENCE [LARGE SCALE GENOMIC DNA]</scope>
    <source>
        <strain evidence="8 9">ATCC 30894</strain>
    </source>
</reference>
<sequence length="799" mass="85363">MKSSTTNTSAVEQLPFHTSHSLSGAPERIDEPTNSNSGFDFFSFPNSNPFMSPSDTAVSNPFLSSSGGGGGALGGGGLSNPFGLSSPTFTRERRLSSIFDLENSRDSDMMLDRNNNKSLSAFSFGGGGNLASGENSNQSMMGQSPSKALTSSKSQQQITSFDQAIPLLSGGKSQQQQQYVDSFPSEHSLFSSCSFSMNQSKLLSSPTPGSDNPNAVMMTSFAQASERRQQQQQQQQGVILSSGGIGTSLLEEAELSKSSSFPSPPQFGSTKKSSTNVPPPPNMLSLGPSSNQQQQQLTGKQQYTLLQEGQSFSPQGGGSNANVQQQQNMQNLFFQYMSNQSASAQQPSGASTQSSTQGLYGSSQLAQGANTSAGSTNTGGITHQPFIWTSALYPQAATTTNTGGGDSGQQQQQQTGPSSQPGTFSFQDQVQMMNQQMLQNPSTAGAFIQNYQLLNPGAVASFRQHAQQYSSASGSGAGGGVNTGGSTTGFMDTAALLSQQRSLYSTPLQVNTTPTLSQQRALLGSGSLPGASVEYGTPSTPSPQLASSSPQDQSSSGRKRKKQAGTITTPQQKSSRSNKSKNKQNESVSSQNVAATTSTTQQREAKKRKRNVGHSTESELSNHGILSSGVGEENSREHYSKEMHGSANPSSLDSGALDSQHAYDSQQGLLEEEDSNDANGQKKFCFRNLIVEKNSQKMKFVNSDIKEEGTNQGAWSEREHQAFLKGLQELGYGKWREIADRYVKTRTRIQVASHSQKYHQRLERQARKKKKQQQAKNGKRGGETVEEEGASSGTPHLNQ</sequence>
<dbReference type="InterPro" id="IPR006447">
    <property type="entry name" value="Myb_dom_plants"/>
</dbReference>
<dbReference type="CDD" id="cd00167">
    <property type="entry name" value="SANT"/>
    <property type="match status" value="1"/>
</dbReference>
<evidence type="ECO:0000259" key="7">
    <source>
        <dbReference type="PROSITE" id="PS51294"/>
    </source>
</evidence>
<feature type="compositionally biased region" description="Polar residues" evidence="5">
    <location>
        <begin position="593"/>
        <end position="602"/>
    </location>
</feature>
<dbReference type="PANTHER" id="PTHR44191">
    <property type="entry name" value="TRANSCRIPTION FACTOR KUA1"/>
    <property type="match status" value="1"/>
</dbReference>
<evidence type="ECO:0000256" key="1">
    <source>
        <dbReference type="ARBA" id="ARBA00023015"/>
    </source>
</evidence>
<dbReference type="GO" id="GO:0006355">
    <property type="term" value="P:regulation of DNA-templated transcription"/>
    <property type="evidence" value="ECO:0007669"/>
    <property type="project" value="UniProtKB-ARBA"/>
</dbReference>
<dbReference type="VEuPathDB" id="AmoebaDB:NfTy_056530"/>
<dbReference type="VEuPathDB" id="AmoebaDB:NF0087570"/>
<feature type="region of interest" description="Disordered" evidence="5">
    <location>
        <begin position="397"/>
        <end position="425"/>
    </location>
</feature>
<dbReference type="EMBL" id="VFQX01000030">
    <property type="protein sequence ID" value="KAF0978276.1"/>
    <property type="molecule type" value="Genomic_DNA"/>
</dbReference>
<evidence type="ECO:0000259" key="6">
    <source>
        <dbReference type="PROSITE" id="PS50090"/>
    </source>
</evidence>
<dbReference type="GeneID" id="68110009"/>
<dbReference type="SUPFAM" id="SSF46689">
    <property type="entry name" value="Homeodomain-like"/>
    <property type="match status" value="1"/>
</dbReference>
<organism evidence="8 9">
    <name type="scientific">Naegleria fowleri</name>
    <name type="common">Brain eating amoeba</name>
    <dbReference type="NCBI Taxonomy" id="5763"/>
    <lineage>
        <taxon>Eukaryota</taxon>
        <taxon>Discoba</taxon>
        <taxon>Heterolobosea</taxon>
        <taxon>Tetramitia</taxon>
        <taxon>Eutetramitia</taxon>
        <taxon>Vahlkampfiidae</taxon>
        <taxon>Naegleria</taxon>
    </lineage>
</organism>
<feature type="compositionally biased region" description="Low complexity" evidence="5">
    <location>
        <begin position="340"/>
        <end position="358"/>
    </location>
</feature>
<feature type="region of interest" description="Disordered" evidence="5">
    <location>
        <begin position="523"/>
        <end position="666"/>
    </location>
</feature>
<dbReference type="SMART" id="SM00717">
    <property type="entry name" value="SANT"/>
    <property type="match status" value="1"/>
</dbReference>
<proteinExistence type="predicted"/>
<dbReference type="Gene3D" id="1.10.10.60">
    <property type="entry name" value="Homeodomain-like"/>
    <property type="match status" value="1"/>
</dbReference>